<dbReference type="GO" id="GO:0016209">
    <property type="term" value="F:antioxidant activity"/>
    <property type="evidence" value="ECO:0007669"/>
    <property type="project" value="InterPro"/>
</dbReference>
<evidence type="ECO:0000313" key="6">
    <source>
        <dbReference type="EMBL" id="SDK32540.1"/>
    </source>
</evidence>
<evidence type="ECO:0000313" key="7">
    <source>
        <dbReference type="Proteomes" id="UP000198510"/>
    </source>
</evidence>
<keyword evidence="7" id="KW-1185">Reference proteome</keyword>
<dbReference type="Proteomes" id="UP000198510">
    <property type="component" value="Unassembled WGS sequence"/>
</dbReference>
<dbReference type="GO" id="GO:0030313">
    <property type="term" value="C:cell envelope"/>
    <property type="evidence" value="ECO:0007669"/>
    <property type="project" value="UniProtKB-SubCell"/>
</dbReference>
<dbReference type="RefSeq" id="WP_089680121.1">
    <property type="nucleotide sequence ID" value="NZ_FNFO01000002.1"/>
</dbReference>
<proteinExistence type="predicted"/>
<dbReference type="InterPro" id="IPR000866">
    <property type="entry name" value="AhpC/TSA"/>
</dbReference>
<reference evidence="6 7" key="1">
    <citation type="submission" date="2016-10" db="EMBL/GenBank/DDBJ databases">
        <authorList>
            <person name="de Groot N.N."/>
        </authorList>
    </citation>
    <scope>NUCLEOTIDE SEQUENCE [LARGE SCALE GENOMIC DNA]</scope>
    <source>
        <strain evidence="6 7">DSM 25186</strain>
    </source>
</reference>
<dbReference type="EMBL" id="FNFO01000002">
    <property type="protein sequence ID" value="SDK32540.1"/>
    <property type="molecule type" value="Genomic_DNA"/>
</dbReference>
<keyword evidence="4" id="KW-0676">Redox-active center</keyword>
<dbReference type="CDD" id="cd02966">
    <property type="entry name" value="TlpA_like_family"/>
    <property type="match status" value="1"/>
</dbReference>
<dbReference type="Gene3D" id="3.40.30.10">
    <property type="entry name" value="Glutaredoxin"/>
    <property type="match status" value="1"/>
</dbReference>
<comment type="subcellular location">
    <subcellularLocation>
        <location evidence="1">Cell envelope</location>
    </subcellularLocation>
</comment>
<dbReference type="Pfam" id="PF00578">
    <property type="entry name" value="AhpC-TSA"/>
    <property type="match status" value="1"/>
</dbReference>
<evidence type="ECO:0000256" key="3">
    <source>
        <dbReference type="ARBA" id="ARBA00023157"/>
    </source>
</evidence>
<organism evidence="6 7">
    <name type="scientific">Catalinimonas alkaloidigena</name>
    <dbReference type="NCBI Taxonomy" id="1075417"/>
    <lineage>
        <taxon>Bacteria</taxon>
        <taxon>Pseudomonadati</taxon>
        <taxon>Bacteroidota</taxon>
        <taxon>Cytophagia</taxon>
        <taxon>Cytophagales</taxon>
        <taxon>Catalimonadaceae</taxon>
        <taxon>Catalinimonas</taxon>
    </lineage>
</organism>
<dbReference type="PANTHER" id="PTHR42852">
    <property type="entry name" value="THIOL:DISULFIDE INTERCHANGE PROTEIN DSBE"/>
    <property type="match status" value="1"/>
</dbReference>
<feature type="domain" description="Thioredoxin" evidence="5">
    <location>
        <begin position="240"/>
        <end position="380"/>
    </location>
</feature>
<dbReference type="STRING" id="1075417.SAMN05421823_102453"/>
<evidence type="ECO:0000256" key="2">
    <source>
        <dbReference type="ARBA" id="ARBA00022748"/>
    </source>
</evidence>
<protein>
    <submittedName>
        <fullName evidence="6">Peroxiredoxin</fullName>
    </submittedName>
</protein>
<evidence type="ECO:0000256" key="4">
    <source>
        <dbReference type="ARBA" id="ARBA00023284"/>
    </source>
</evidence>
<dbReference type="GO" id="GO:0016491">
    <property type="term" value="F:oxidoreductase activity"/>
    <property type="evidence" value="ECO:0007669"/>
    <property type="project" value="InterPro"/>
</dbReference>
<dbReference type="GO" id="GO:0017004">
    <property type="term" value="P:cytochrome complex assembly"/>
    <property type="evidence" value="ECO:0007669"/>
    <property type="project" value="UniProtKB-KW"/>
</dbReference>
<dbReference type="SUPFAM" id="SSF52833">
    <property type="entry name" value="Thioredoxin-like"/>
    <property type="match status" value="1"/>
</dbReference>
<dbReference type="PROSITE" id="PS51352">
    <property type="entry name" value="THIOREDOXIN_2"/>
    <property type="match status" value="1"/>
</dbReference>
<dbReference type="OrthoDB" id="6399635at2"/>
<gene>
    <name evidence="6" type="ORF">SAMN05421823_102453</name>
</gene>
<dbReference type="InterPro" id="IPR013766">
    <property type="entry name" value="Thioredoxin_domain"/>
</dbReference>
<sequence>MNKSVVFASLLVLHAACAQKPSTRAKDEGYHIQGKVEHPQADGWIKLQEIENNQLTTLDSTHADTKGNFEFTGKVDEPSFHVLSFNDQQVVTVILENGERLEITAAGDDPQGDFNITGSRENDRLQEMSTLQRGLETKVQALQQRMQSASSPEQQAAVMADYEKLQGEAATEMKARLDTMGASLASLLALNVLNPEESEEDFKRFETLAQQFQKERPNSTYTKQLTESVDQLRQARAASVQIGDDAPDLTFDTPEGGSISLSSLRGKYVLIDFWASWCKPCRQENPNVVRLYNEYQNKNFEILGVSLDENKDRWVKAIEQDGLIWKHISDLQGWQSAAAEKYNVRAIPATFLVDPAGKVIAKNLRGPSLRKKLEELLGKS</sequence>
<evidence type="ECO:0000259" key="5">
    <source>
        <dbReference type="PROSITE" id="PS51352"/>
    </source>
</evidence>
<keyword evidence="3" id="KW-1015">Disulfide bond</keyword>
<dbReference type="InterPro" id="IPR050553">
    <property type="entry name" value="Thioredoxin_ResA/DsbE_sf"/>
</dbReference>
<dbReference type="AlphaFoldDB" id="A0A1G9B0R9"/>
<dbReference type="InterPro" id="IPR036249">
    <property type="entry name" value="Thioredoxin-like_sf"/>
</dbReference>
<keyword evidence="2" id="KW-0201">Cytochrome c-type biogenesis</keyword>
<dbReference type="Pfam" id="PF14289">
    <property type="entry name" value="DUF4369"/>
    <property type="match status" value="1"/>
</dbReference>
<dbReference type="PANTHER" id="PTHR42852:SF6">
    <property type="entry name" value="THIOL:DISULFIDE INTERCHANGE PROTEIN DSBE"/>
    <property type="match status" value="1"/>
</dbReference>
<accession>A0A1G9B0R9</accession>
<dbReference type="InterPro" id="IPR025380">
    <property type="entry name" value="DUF4369"/>
</dbReference>
<name>A0A1G9B0R9_9BACT</name>
<evidence type="ECO:0000256" key="1">
    <source>
        <dbReference type="ARBA" id="ARBA00004196"/>
    </source>
</evidence>